<sequence length="502" mass="53294">MSGMWGADVQALRTLSSGLRSGADTLRAHRAQVASLVEGSTRWDGPDAAQFRSDWTASLAPALAGAATLLDTAADQLAADADQQESASSDDGGSVGGPGGGPGGPTSGPGGQQPTVPTPTPGEYAAMDAGERADWLANATDEQVAALYAQLVRLGVDPDSPGFSDLAVAHWTRVAAAEAGFDFADWDPSAGASANREIIEGVYTYYGELYLDNPWMQWAGMAAMIGPSFAAGFFDLDQMRQLAQAVATGAQALPPGVDRAALEAIAHLSDAELGFYENQFLSMQREIFVDQAVMHEAYLNGGMEEMERLLEAGVIDDAAYQAWADIEAGRAGDAQALADGNTALLWREQNQIIADDWQTMRDHPVTGEAFTYVMTLVGEPSIPGAGTYAQYDPFTVSVETPGPENVGIPFTGISFDNPVQGTVTVETPLPGGNIADQGARWEYIANDTLPAYQELVTQHPDQAAQIIGTDVSDRIDDYRLTNPARIGRILDRLTEWDVDVDQ</sequence>
<dbReference type="OrthoDB" id="3259161at2"/>
<dbReference type="KEGG" id="cprt:FIC82_000895"/>
<dbReference type="Gene3D" id="1.10.287.1060">
    <property type="entry name" value="ESAT-6-like"/>
    <property type="match status" value="1"/>
</dbReference>
<dbReference type="EMBL" id="CP052757">
    <property type="protein sequence ID" value="QJW34971.1"/>
    <property type="molecule type" value="Genomic_DNA"/>
</dbReference>
<evidence type="ECO:0000313" key="3">
    <source>
        <dbReference type="Proteomes" id="UP000451354"/>
    </source>
</evidence>
<feature type="compositionally biased region" description="Low complexity" evidence="1">
    <location>
        <begin position="78"/>
        <end position="92"/>
    </location>
</feature>
<proteinExistence type="predicted"/>
<name>A0A6M5UC71_9MICO</name>
<dbReference type="Proteomes" id="UP000451354">
    <property type="component" value="Chromosome"/>
</dbReference>
<dbReference type="AlphaFoldDB" id="A0A6M5UC71"/>
<accession>A0A6M5UC71</accession>
<evidence type="ECO:0000256" key="1">
    <source>
        <dbReference type="SAM" id="MobiDB-lite"/>
    </source>
</evidence>
<evidence type="ECO:0000313" key="2">
    <source>
        <dbReference type="EMBL" id="QJW34971.1"/>
    </source>
</evidence>
<organism evidence="2 3">
    <name type="scientific">Cellulosimicrobium protaetiae</name>
    <dbReference type="NCBI Taxonomy" id="2587808"/>
    <lineage>
        <taxon>Bacteria</taxon>
        <taxon>Bacillati</taxon>
        <taxon>Actinomycetota</taxon>
        <taxon>Actinomycetes</taxon>
        <taxon>Micrococcales</taxon>
        <taxon>Promicromonosporaceae</taxon>
        <taxon>Cellulosimicrobium</taxon>
    </lineage>
</organism>
<feature type="compositionally biased region" description="Gly residues" evidence="1">
    <location>
        <begin position="93"/>
        <end position="111"/>
    </location>
</feature>
<gene>
    <name evidence="2" type="ORF">FIC82_000895</name>
</gene>
<feature type="region of interest" description="Disordered" evidence="1">
    <location>
        <begin position="78"/>
        <end position="125"/>
    </location>
</feature>
<protein>
    <submittedName>
        <fullName evidence="2">WXG100 family type VII secretion target</fullName>
    </submittedName>
</protein>
<reference evidence="2 3" key="1">
    <citation type="journal article" date="2022" name="Int. J. Syst. Evol. Microbiol.">
        <title>Cellulosimicrobium protaetiae sp. nov., isolated from the gut of the larva of Protaetia brevitarsis seulensis.</title>
        <authorList>
            <person name="Le Han H."/>
            <person name="Nguyen T.T.H."/>
            <person name="Li Z."/>
            <person name="Shin N.R."/>
            <person name="Kim S.G."/>
        </authorList>
    </citation>
    <scope>NUCLEOTIDE SEQUENCE [LARGE SCALE GENOMIC DNA]</scope>
    <source>
        <strain evidence="2 3">BI34</strain>
    </source>
</reference>
<dbReference type="RefSeq" id="WP_154797203.1">
    <property type="nucleotide sequence ID" value="NZ_CP052757.1"/>
</dbReference>
<keyword evidence="3" id="KW-1185">Reference proteome</keyword>